<dbReference type="GO" id="GO:0004791">
    <property type="term" value="F:thioredoxin-disulfide reductase (NADPH) activity"/>
    <property type="evidence" value="ECO:0007669"/>
    <property type="project" value="UniProtKB-UniRule"/>
</dbReference>
<evidence type="ECO:0000256" key="2">
    <source>
        <dbReference type="ARBA" id="ARBA00022630"/>
    </source>
</evidence>
<keyword evidence="2 7" id="KW-0285">Flavoprotein</keyword>
<dbReference type="InterPro" id="IPR050097">
    <property type="entry name" value="Ferredoxin-NADP_redctase_2"/>
</dbReference>
<gene>
    <name evidence="10" type="ORF">SAMN05443428_11423</name>
</gene>
<keyword evidence="6 7" id="KW-0676">Redox-active center</keyword>
<keyword evidence="11" id="KW-1185">Reference proteome</keyword>
<dbReference type="AlphaFoldDB" id="A0A1T4XVQ0"/>
<accession>A0A1T4XVQ0</accession>
<evidence type="ECO:0000256" key="1">
    <source>
        <dbReference type="ARBA" id="ARBA00009333"/>
    </source>
</evidence>
<dbReference type="InterPro" id="IPR023753">
    <property type="entry name" value="FAD/NAD-binding_dom"/>
</dbReference>
<evidence type="ECO:0000256" key="6">
    <source>
        <dbReference type="ARBA" id="ARBA00023284"/>
    </source>
</evidence>
<protein>
    <recommendedName>
        <fullName evidence="7">Thioredoxin reductase</fullName>
        <ecNumber evidence="7">1.8.1.9</ecNumber>
    </recommendedName>
</protein>
<dbReference type="Pfam" id="PF07992">
    <property type="entry name" value="Pyr_redox_2"/>
    <property type="match status" value="1"/>
</dbReference>
<dbReference type="InterPro" id="IPR005982">
    <property type="entry name" value="Thioredox_Rdtase"/>
</dbReference>
<dbReference type="Proteomes" id="UP000190105">
    <property type="component" value="Unassembled WGS sequence"/>
</dbReference>
<dbReference type="RefSeq" id="WP_078696950.1">
    <property type="nucleotide sequence ID" value="NZ_FUYH01000014.1"/>
</dbReference>
<comment type="cofactor">
    <cofactor evidence="8">
        <name>FAD</name>
        <dbReference type="ChEBI" id="CHEBI:57692"/>
    </cofactor>
    <text evidence="8">Binds 1 FAD per subunit.</text>
</comment>
<comment type="similarity">
    <text evidence="1 7">Belongs to the class-II pyridine nucleotide-disulfide oxidoreductase family.</text>
</comment>
<dbReference type="PANTHER" id="PTHR48105">
    <property type="entry name" value="THIOREDOXIN REDUCTASE 1-RELATED-RELATED"/>
    <property type="match status" value="1"/>
</dbReference>
<keyword evidence="8" id="KW-0521">NADP</keyword>
<dbReference type="SUPFAM" id="SSF51905">
    <property type="entry name" value="FAD/NAD(P)-binding domain"/>
    <property type="match status" value="1"/>
</dbReference>
<evidence type="ECO:0000256" key="5">
    <source>
        <dbReference type="ARBA" id="ARBA00023157"/>
    </source>
</evidence>
<dbReference type="PROSITE" id="PS00573">
    <property type="entry name" value="PYRIDINE_REDOX_2"/>
    <property type="match status" value="1"/>
</dbReference>
<dbReference type="NCBIfam" id="TIGR01292">
    <property type="entry name" value="TRX_reduct"/>
    <property type="match status" value="1"/>
</dbReference>
<keyword evidence="3 7" id="KW-0274">FAD</keyword>
<name>A0A1T4XVQ0_9CLOT</name>
<evidence type="ECO:0000313" key="10">
    <source>
        <dbReference type="EMBL" id="SKA93483.1"/>
    </source>
</evidence>
<dbReference type="InterPro" id="IPR036188">
    <property type="entry name" value="FAD/NAD-bd_sf"/>
</dbReference>
<dbReference type="InterPro" id="IPR008255">
    <property type="entry name" value="Pyr_nucl-diS_OxRdtase_2_AS"/>
</dbReference>
<dbReference type="GO" id="GO:0019430">
    <property type="term" value="P:removal of superoxide radicals"/>
    <property type="evidence" value="ECO:0007669"/>
    <property type="project" value="UniProtKB-UniRule"/>
</dbReference>
<dbReference type="EC" id="1.8.1.9" evidence="7"/>
<evidence type="ECO:0000313" key="11">
    <source>
        <dbReference type="Proteomes" id="UP000190105"/>
    </source>
</evidence>
<feature type="domain" description="FAD/NAD(P)-binding" evidence="9">
    <location>
        <begin position="5"/>
        <end position="292"/>
    </location>
</feature>
<evidence type="ECO:0000256" key="4">
    <source>
        <dbReference type="ARBA" id="ARBA00023002"/>
    </source>
</evidence>
<evidence type="ECO:0000256" key="3">
    <source>
        <dbReference type="ARBA" id="ARBA00022827"/>
    </source>
</evidence>
<evidence type="ECO:0000259" key="9">
    <source>
        <dbReference type="Pfam" id="PF07992"/>
    </source>
</evidence>
<sequence>MSSIYDIIIIGGGPAGLSAGLYGSRSKLSVLVIEKGKFGGQATTTAELENYPGSIENCTGPALTERMKKQAEEFGTEFIKDEVISVDFSNDIKKVHCKNGEYSAKTIIIATGAEPRLGGFERELELRGRGVSYCATCDADFFEGLDVAVIGGGDSAITEALYLTKFAESVTVIHRRDSLRAAKSLQEKAFNNPKINFVWNSVVIAANGDEILESLTVKNVATGEISEISVNGVFVFVGLNPITSAFKGHINLSEGGYIPTDDNMKTNVEGVFAAGDVRVKSLRQVITAAADGAIAAVAAEEYINEKFNK</sequence>
<dbReference type="PRINTS" id="PR00469">
    <property type="entry name" value="PNDRDTASEII"/>
</dbReference>
<dbReference type="EMBL" id="FUYH01000014">
    <property type="protein sequence ID" value="SKA93483.1"/>
    <property type="molecule type" value="Genomic_DNA"/>
</dbReference>
<evidence type="ECO:0000256" key="7">
    <source>
        <dbReference type="RuleBase" id="RU003880"/>
    </source>
</evidence>
<proteinExistence type="inferred from homology"/>
<keyword evidence="5" id="KW-1015">Disulfide bond</keyword>
<dbReference type="PRINTS" id="PR00368">
    <property type="entry name" value="FADPNR"/>
</dbReference>
<dbReference type="OrthoDB" id="9806179at2"/>
<evidence type="ECO:0000256" key="8">
    <source>
        <dbReference type="RuleBase" id="RU003881"/>
    </source>
</evidence>
<keyword evidence="4 7" id="KW-0560">Oxidoreductase</keyword>
<reference evidence="11" key="1">
    <citation type="submission" date="2017-02" db="EMBL/GenBank/DDBJ databases">
        <authorList>
            <person name="Varghese N."/>
            <person name="Submissions S."/>
        </authorList>
    </citation>
    <scope>NUCLEOTIDE SEQUENCE [LARGE SCALE GENOMIC DNA]</scope>
    <source>
        <strain evidence="11">USBA 833</strain>
    </source>
</reference>
<dbReference type="STRING" id="1147123.SAMN05443428_11423"/>
<comment type="subunit">
    <text evidence="7">Homodimer.</text>
</comment>
<comment type="catalytic activity">
    <reaction evidence="7">
        <text>[thioredoxin]-dithiol + NADP(+) = [thioredoxin]-disulfide + NADPH + H(+)</text>
        <dbReference type="Rhea" id="RHEA:20345"/>
        <dbReference type="Rhea" id="RHEA-COMP:10698"/>
        <dbReference type="Rhea" id="RHEA-COMP:10700"/>
        <dbReference type="ChEBI" id="CHEBI:15378"/>
        <dbReference type="ChEBI" id="CHEBI:29950"/>
        <dbReference type="ChEBI" id="CHEBI:50058"/>
        <dbReference type="ChEBI" id="CHEBI:57783"/>
        <dbReference type="ChEBI" id="CHEBI:58349"/>
        <dbReference type="EC" id="1.8.1.9"/>
    </reaction>
</comment>
<dbReference type="Gene3D" id="3.50.50.60">
    <property type="entry name" value="FAD/NAD(P)-binding domain"/>
    <property type="match status" value="2"/>
</dbReference>
<organism evidence="10 11">
    <name type="scientific">Caloramator quimbayensis</name>
    <dbReference type="NCBI Taxonomy" id="1147123"/>
    <lineage>
        <taxon>Bacteria</taxon>
        <taxon>Bacillati</taxon>
        <taxon>Bacillota</taxon>
        <taxon>Clostridia</taxon>
        <taxon>Eubacteriales</taxon>
        <taxon>Clostridiaceae</taxon>
        <taxon>Caloramator</taxon>
    </lineage>
</organism>
<dbReference type="GO" id="GO:0005737">
    <property type="term" value="C:cytoplasm"/>
    <property type="evidence" value="ECO:0007669"/>
    <property type="project" value="InterPro"/>
</dbReference>